<dbReference type="Ensembl" id="ENSOMYT00000088053.2">
    <property type="protein sequence ID" value="ENSOMYP00000080800.1"/>
    <property type="gene ID" value="ENSOMYG00000037410.2"/>
</dbReference>
<evidence type="ECO:0000313" key="2">
    <source>
        <dbReference type="Ensembl" id="ENSOMYP00000080800.1"/>
    </source>
</evidence>
<evidence type="ECO:0000313" key="3">
    <source>
        <dbReference type="Proteomes" id="UP000694395"/>
    </source>
</evidence>
<evidence type="ECO:0000256" key="1">
    <source>
        <dbReference type="SAM" id="MobiDB-lite"/>
    </source>
</evidence>
<reference evidence="2" key="3">
    <citation type="submission" date="2025-09" db="UniProtKB">
        <authorList>
            <consortium name="Ensembl"/>
        </authorList>
    </citation>
    <scope>IDENTIFICATION</scope>
</reference>
<sequence>MWVSDNLRVLVEAEDQSTSSKKHPIRGARGGGQVASDGLLSQADDLRVQIIANKSETDRWISAFIEHKPLEINEDKVRDFCFPTRALMANLMSGKYLFILSLTLWQECCKCPPYLFLSTLLSLPQRYLHCLTSSSSLSELDGKISAVKTALLKRMGEFGLVAYVTVSPLIPNL</sequence>
<keyword evidence="3" id="KW-1185">Reference proteome</keyword>
<accession>A0A8C7TLC5</accession>
<reference evidence="2" key="2">
    <citation type="submission" date="2025-08" db="UniProtKB">
        <authorList>
            <consortium name="Ensembl"/>
        </authorList>
    </citation>
    <scope>IDENTIFICATION</scope>
</reference>
<name>A0A8C7TLC5_ONCMY</name>
<dbReference type="AlphaFoldDB" id="A0A8C7TLC5"/>
<proteinExistence type="predicted"/>
<organism evidence="2 3">
    <name type="scientific">Oncorhynchus mykiss</name>
    <name type="common">Rainbow trout</name>
    <name type="synonym">Salmo gairdneri</name>
    <dbReference type="NCBI Taxonomy" id="8022"/>
    <lineage>
        <taxon>Eukaryota</taxon>
        <taxon>Metazoa</taxon>
        <taxon>Chordata</taxon>
        <taxon>Craniata</taxon>
        <taxon>Vertebrata</taxon>
        <taxon>Euteleostomi</taxon>
        <taxon>Actinopterygii</taxon>
        <taxon>Neopterygii</taxon>
        <taxon>Teleostei</taxon>
        <taxon>Protacanthopterygii</taxon>
        <taxon>Salmoniformes</taxon>
        <taxon>Salmonidae</taxon>
        <taxon>Salmoninae</taxon>
        <taxon>Oncorhynchus</taxon>
    </lineage>
</organism>
<reference evidence="2" key="1">
    <citation type="submission" date="2020-07" db="EMBL/GenBank/DDBJ databases">
        <title>A long reads based de novo assembly of the rainbow trout Arlee double haploid line genome.</title>
        <authorList>
            <person name="Gao G."/>
            <person name="Palti Y."/>
        </authorList>
    </citation>
    <scope>NUCLEOTIDE SEQUENCE [LARGE SCALE GENOMIC DNA]</scope>
</reference>
<dbReference type="Proteomes" id="UP000694395">
    <property type="component" value="Chromosome 25"/>
</dbReference>
<protein>
    <submittedName>
        <fullName evidence="2">Uncharacterized protein</fullName>
    </submittedName>
</protein>
<dbReference type="GeneTree" id="ENSGT01000000220414"/>
<feature type="region of interest" description="Disordered" evidence="1">
    <location>
        <begin position="14"/>
        <end position="33"/>
    </location>
</feature>